<proteinExistence type="inferred from homology"/>
<dbReference type="FunFam" id="3.40.30.10:FF:000152">
    <property type="entry name" value="Protein disulfide-isomerase"/>
    <property type="match status" value="1"/>
</dbReference>
<dbReference type="PROSITE" id="PS51352">
    <property type="entry name" value="THIOREDOXIN_2"/>
    <property type="match status" value="2"/>
</dbReference>
<evidence type="ECO:0000256" key="10">
    <source>
        <dbReference type="ARBA" id="ARBA00023235"/>
    </source>
</evidence>
<keyword evidence="8 12" id="KW-1015">Disulfide bond</keyword>
<evidence type="ECO:0000256" key="7">
    <source>
        <dbReference type="ARBA" id="ARBA00022824"/>
    </source>
</evidence>
<keyword evidence="5 14" id="KW-0732">Signal</keyword>
<comment type="similarity">
    <text evidence="3 13">Belongs to the protein disulfide isomerase family.</text>
</comment>
<dbReference type="Gene3D" id="3.40.30.10">
    <property type="entry name" value="Glutaredoxin"/>
    <property type="match status" value="4"/>
</dbReference>
<evidence type="ECO:0000256" key="1">
    <source>
        <dbReference type="ARBA" id="ARBA00001182"/>
    </source>
</evidence>
<dbReference type="CDD" id="cd02961">
    <property type="entry name" value="PDI_a_family"/>
    <property type="match status" value="1"/>
</dbReference>
<dbReference type="PANTHER" id="PTHR18929">
    <property type="entry name" value="PROTEIN DISULFIDE ISOMERASE"/>
    <property type="match status" value="1"/>
</dbReference>
<dbReference type="InterPro" id="IPR036249">
    <property type="entry name" value="Thioredoxin-like_sf"/>
</dbReference>
<dbReference type="FunFam" id="3.40.30.10:FF:000143">
    <property type="entry name" value="Protein disulfide-isomerase"/>
    <property type="match status" value="1"/>
</dbReference>
<dbReference type="InterPro" id="IPR005792">
    <property type="entry name" value="Prot_disulphide_isomerase"/>
</dbReference>
<keyword evidence="7" id="KW-0256">Endoplasmic reticulum</keyword>
<dbReference type="CDD" id="cd02995">
    <property type="entry name" value="PDI_a_PDI_a'_C"/>
    <property type="match status" value="1"/>
</dbReference>
<dbReference type="InterPro" id="IPR017937">
    <property type="entry name" value="Thioredoxin_CS"/>
</dbReference>
<dbReference type="GO" id="GO:0006457">
    <property type="term" value="P:protein folding"/>
    <property type="evidence" value="ECO:0007669"/>
    <property type="project" value="TreeGrafter"/>
</dbReference>
<evidence type="ECO:0000256" key="5">
    <source>
        <dbReference type="ARBA" id="ARBA00022729"/>
    </source>
</evidence>
<evidence type="ECO:0000256" key="9">
    <source>
        <dbReference type="ARBA" id="ARBA00023180"/>
    </source>
</evidence>
<evidence type="ECO:0000259" key="15">
    <source>
        <dbReference type="PROSITE" id="PS51352"/>
    </source>
</evidence>
<feature type="domain" description="Thioredoxin" evidence="15">
    <location>
        <begin position="372"/>
        <end position="499"/>
    </location>
</feature>
<sequence length="511" mass="56995">MESPARVWVWLALASAALLLSLPASSRAEEAAADTPPAADAAVEEEPSFVLTLDSANFSDTVAKHPFIVVEFYTPWCGHCKKLAPEYEKAAAILSKHDPPIVLAKVDANDEVNKKLASKYEVNGYPTLKILKNEGKNIQEYKGPRDSEGIVEYLKKQVGPPSTELKSSEDASNLFDEKKVYIVGLFSEFSGKEFENYMTVADKLRSDYGFGHTLDAKFFPRGNSTVKSPVVRLFKPFDELFVDFKDFDADALEKFIEEASLPLVTMFTKDPDNHPFVIKFFNSGNAKALLFMNFSTEHFEDFKSAYQNVAGNYKGKNISFLMGDLDASQGAFQYFGLKEDQVPLIIVQTNDGQKYLKANLEPVQLAAWIKEYMEGNLQPYRKSEPIPEVNNEPVKIVVSDSLQDVVFNSGKNVLLEFYAPWCGHCQKLAPILEEVAVSLQSDADVIIAKMDATANDVPSGFEVQGYPTLYFKSASGKVVEYDGGRTKEDFIEFIQKNRDPLVEAESVKDEL</sequence>
<dbReference type="CDD" id="cd02981">
    <property type="entry name" value="PDI_b_family"/>
    <property type="match status" value="1"/>
</dbReference>
<dbReference type="FunFam" id="3.40.30.10:FF:000184">
    <property type="entry name" value="Protein disulfide-isomerase"/>
    <property type="match status" value="1"/>
</dbReference>
<dbReference type="NCBIfam" id="TIGR01130">
    <property type="entry name" value="ER_PDI_fam"/>
    <property type="match status" value="1"/>
</dbReference>
<protein>
    <recommendedName>
        <fullName evidence="4 14">Protein disulfide-isomerase</fullName>
        <ecNumber evidence="4 14">5.3.4.1</ecNumber>
    </recommendedName>
</protein>
<evidence type="ECO:0000256" key="14">
    <source>
        <dbReference type="RuleBase" id="RU361130"/>
    </source>
</evidence>
<evidence type="ECO:0000256" key="8">
    <source>
        <dbReference type="ARBA" id="ARBA00023157"/>
    </source>
</evidence>
<dbReference type="PANTHER" id="PTHR18929:SF132">
    <property type="entry name" value="PROTEIN DISULFIDE-ISOMERASE A3"/>
    <property type="match status" value="1"/>
</dbReference>
<dbReference type="EMBL" id="GDJX01003933">
    <property type="protein sequence ID" value="JAT64003.1"/>
    <property type="molecule type" value="Transcribed_RNA"/>
</dbReference>
<accession>A0A1D1ZAU0</accession>
<feature type="disulfide bond" description="Redox-active" evidence="12">
    <location>
        <begin position="77"/>
        <end position="80"/>
    </location>
</feature>
<evidence type="ECO:0000256" key="3">
    <source>
        <dbReference type="ARBA" id="ARBA00006347"/>
    </source>
</evidence>
<name>A0A1D1ZAU0_9ARAE</name>
<feature type="chain" id="PRO_5008811239" description="Protein disulfide-isomerase" evidence="14">
    <location>
        <begin position="29"/>
        <end position="511"/>
    </location>
</feature>
<dbReference type="InterPro" id="IPR005788">
    <property type="entry name" value="PDI_thioredoxin-like_dom"/>
</dbReference>
<feature type="signal peptide" evidence="14">
    <location>
        <begin position="1"/>
        <end position="28"/>
    </location>
</feature>
<organism evidence="16">
    <name type="scientific">Anthurium amnicola</name>
    <dbReference type="NCBI Taxonomy" id="1678845"/>
    <lineage>
        <taxon>Eukaryota</taxon>
        <taxon>Viridiplantae</taxon>
        <taxon>Streptophyta</taxon>
        <taxon>Embryophyta</taxon>
        <taxon>Tracheophyta</taxon>
        <taxon>Spermatophyta</taxon>
        <taxon>Magnoliopsida</taxon>
        <taxon>Liliopsida</taxon>
        <taxon>Araceae</taxon>
        <taxon>Pothoideae</taxon>
        <taxon>Potheae</taxon>
        <taxon>Anthurium</taxon>
    </lineage>
</organism>
<evidence type="ECO:0000256" key="4">
    <source>
        <dbReference type="ARBA" id="ARBA00012723"/>
    </source>
</evidence>
<comment type="subcellular location">
    <subcellularLocation>
        <location evidence="2">Endoplasmic reticulum lumen</location>
    </subcellularLocation>
</comment>
<comment type="catalytic activity">
    <reaction evidence="1 14">
        <text>Catalyzes the rearrangement of -S-S- bonds in proteins.</text>
        <dbReference type="EC" id="5.3.4.1"/>
    </reaction>
</comment>
<dbReference type="CDD" id="cd02982">
    <property type="entry name" value="PDI_b'_family"/>
    <property type="match status" value="1"/>
</dbReference>
<dbReference type="InterPro" id="IPR013766">
    <property type="entry name" value="Thioredoxin_domain"/>
</dbReference>
<dbReference type="EC" id="5.3.4.1" evidence="4 14"/>
<keyword evidence="11 12" id="KW-0676">Redox-active center</keyword>
<dbReference type="GO" id="GO:0034976">
    <property type="term" value="P:response to endoplasmic reticulum stress"/>
    <property type="evidence" value="ECO:0007669"/>
    <property type="project" value="TreeGrafter"/>
</dbReference>
<evidence type="ECO:0000256" key="12">
    <source>
        <dbReference type="PIRSR" id="PIRSR605792-51"/>
    </source>
</evidence>
<evidence type="ECO:0000256" key="2">
    <source>
        <dbReference type="ARBA" id="ARBA00004319"/>
    </source>
</evidence>
<feature type="disulfide bond" description="Redox-active" evidence="12">
    <location>
        <begin position="422"/>
        <end position="425"/>
    </location>
</feature>
<dbReference type="Pfam" id="PF00085">
    <property type="entry name" value="Thioredoxin"/>
    <property type="match status" value="2"/>
</dbReference>
<reference evidence="16" key="1">
    <citation type="submission" date="2015-07" db="EMBL/GenBank/DDBJ databases">
        <title>Transcriptome Assembly of Anthurium amnicola.</title>
        <authorList>
            <person name="Suzuki J."/>
        </authorList>
    </citation>
    <scope>NUCLEOTIDE SEQUENCE</scope>
</reference>
<gene>
    <name evidence="16" type="primary">PDI_6</name>
    <name evidence="16" type="ORF">g.100007</name>
</gene>
<dbReference type="NCBIfam" id="TIGR01126">
    <property type="entry name" value="pdi_dom"/>
    <property type="match status" value="1"/>
</dbReference>
<dbReference type="AlphaFoldDB" id="A0A1D1ZAU0"/>
<dbReference type="GO" id="GO:0003756">
    <property type="term" value="F:protein disulfide isomerase activity"/>
    <property type="evidence" value="ECO:0007669"/>
    <property type="project" value="UniProtKB-EC"/>
</dbReference>
<keyword evidence="6" id="KW-0677">Repeat</keyword>
<feature type="domain" description="Thioredoxin" evidence="15">
    <location>
        <begin position="22"/>
        <end position="159"/>
    </location>
</feature>
<evidence type="ECO:0000256" key="11">
    <source>
        <dbReference type="ARBA" id="ARBA00023284"/>
    </source>
</evidence>
<dbReference type="PRINTS" id="PR00421">
    <property type="entry name" value="THIOREDOXIN"/>
</dbReference>
<dbReference type="PROSITE" id="PS00194">
    <property type="entry name" value="THIOREDOXIN_1"/>
    <property type="match status" value="2"/>
</dbReference>
<evidence type="ECO:0000256" key="6">
    <source>
        <dbReference type="ARBA" id="ARBA00022737"/>
    </source>
</evidence>
<evidence type="ECO:0000256" key="13">
    <source>
        <dbReference type="RuleBase" id="RU004208"/>
    </source>
</evidence>
<dbReference type="Pfam" id="PF13848">
    <property type="entry name" value="Thioredoxin_6"/>
    <property type="match status" value="1"/>
</dbReference>
<dbReference type="GO" id="GO:0005788">
    <property type="term" value="C:endoplasmic reticulum lumen"/>
    <property type="evidence" value="ECO:0007669"/>
    <property type="project" value="UniProtKB-SubCell"/>
</dbReference>
<evidence type="ECO:0000313" key="16">
    <source>
        <dbReference type="EMBL" id="JAT64003.1"/>
    </source>
</evidence>
<dbReference type="SUPFAM" id="SSF52833">
    <property type="entry name" value="Thioredoxin-like"/>
    <property type="match status" value="4"/>
</dbReference>
<keyword evidence="9" id="KW-0325">Glycoprotein</keyword>
<dbReference type="FunFam" id="3.40.30.10:FF:000150">
    <property type="entry name" value="Protein disulfide-isomerase"/>
    <property type="match status" value="1"/>
</dbReference>
<keyword evidence="10 14" id="KW-0413">Isomerase</keyword>